<evidence type="ECO:0000313" key="4">
    <source>
        <dbReference type="Proteomes" id="UP000187209"/>
    </source>
</evidence>
<keyword evidence="4" id="KW-1185">Reference proteome</keyword>
<gene>
    <name evidence="3" type="ORF">SteCoe_21831</name>
</gene>
<dbReference type="EMBL" id="MPUH01000524">
    <property type="protein sequence ID" value="OMJ78397.1"/>
    <property type="molecule type" value="Genomic_DNA"/>
</dbReference>
<comment type="caution">
    <text evidence="3">The sequence shown here is derived from an EMBL/GenBank/DDBJ whole genome shotgun (WGS) entry which is preliminary data.</text>
</comment>
<reference evidence="3 4" key="1">
    <citation type="submission" date="2016-11" db="EMBL/GenBank/DDBJ databases">
        <title>The macronuclear genome of Stentor coeruleus: a giant cell with tiny introns.</title>
        <authorList>
            <person name="Slabodnick M."/>
            <person name="Ruby J.G."/>
            <person name="Reiff S.B."/>
            <person name="Swart E.C."/>
            <person name="Gosai S."/>
            <person name="Prabakaran S."/>
            <person name="Witkowska E."/>
            <person name="Larue G.E."/>
            <person name="Fisher S."/>
            <person name="Freeman R.M."/>
            <person name="Gunawardena J."/>
            <person name="Chu W."/>
            <person name="Stover N.A."/>
            <person name="Gregory B.D."/>
            <person name="Nowacki M."/>
            <person name="Derisi J."/>
            <person name="Roy S.W."/>
            <person name="Marshall W.F."/>
            <person name="Sood P."/>
        </authorList>
    </citation>
    <scope>NUCLEOTIDE SEQUENCE [LARGE SCALE GENOMIC DNA]</scope>
    <source>
        <strain evidence="3">WM001</strain>
    </source>
</reference>
<sequence>MSSLESTAKVNCTESLLDLTCYLSVNYKPSYKSRIRDKKYSKYSKKLTYVQELIQHTQTALSEYLQKATKLKDRNKNMHLENLELKRKIFQLEESQKHSKTAEIKSPSNTSQRTHETEWFLSNEASFSVSSCSSVDSIVILNDQVDYIKEIKKITPENSSQISRRGDNFMQSNCNMEKFIRQVKQKGCLGWNNPSVDTVNNGGVLGSGKPSKFLNKVMISDVPIFRF</sequence>
<protein>
    <submittedName>
        <fullName evidence="3">Uncharacterized protein</fullName>
    </submittedName>
</protein>
<evidence type="ECO:0000313" key="3">
    <source>
        <dbReference type="EMBL" id="OMJ78397.1"/>
    </source>
</evidence>
<name>A0A1R2BNN8_9CILI</name>
<feature type="compositionally biased region" description="Basic and acidic residues" evidence="2">
    <location>
        <begin position="94"/>
        <end position="103"/>
    </location>
</feature>
<dbReference type="AlphaFoldDB" id="A0A1R2BNN8"/>
<organism evidence="3 4">
    <name type="scientific">Stentor coeruleus</name>
    <dbReference type="NCBI Taxonomy" id="5963"/>
    <lineage>
        <taxon>Eukaryota</taxon>
        <taxon>Sar</taxon>
        <taxon>Alveolata</taxon>
        <taxon>Ciliophora</taxon>
        <taxon>Postciliodesmatophora</taxon>
        <taxon>Heterotrichea</taxon>
        <taxon>Heterotrichida</taxon>
        <taxon>Stentoridae</taxon>
        <taxon>Stentor</taxon>
    </lineage>
</organism>
<evidence type="ECO:0000256" key="2">
    <source>
        <dbReference type="SAM" id="MobiDB-lite"/>
    </source>
</evidence>
<dbReference type="Proteomes" id="UP000187209">
    <property type="component" value="Unassembled WGS sequence"/>
</dbReference>
<evidence type="ECO:0000256" key="1">
    <source>
        <dbReference type="SAM" id="Coils"/>
    </source>
</evidence>
<proteinExistence type="predicted"/>
<feature type="region of interest" description="Disordered" evidence="2">
    <location>
        <begin position="94"/>
        <end position="115"/>
    </location>
</feature>
<feature type="coiled-coil region" evidence="1">
    <location>
        <begin position="61"/>
        <end position="88"/>
    </location>
</feature>
<keyword evidence="1" id="KW-0175">Coiled coil</keyword>
<accession>A0A1R2BNN8</accession>